<dbReference type="AlphaFoldDB" id="A0A369KWP6"/>
<evidence type="ECO:0000256" key="12">
    <source>
        <dbReference type="ARBA" id="ARBA00022842"/>
    </source>
</evidence>
<evidence type="ECO:0000256" key="11">
    <source>
        <dbReference type="ARBA" id="ARBA00022741"/>
    </source>
</evidence>
<dbReference type="InterPro" id="IPR050408">
    <property type="entry name" value="HGPRT"/>
</dbReference>
<evidence type="ECO:0000256" key="14">
    <source>
        <dbReference type="ARBA" id="ARBA00049402"/>
    </source>
</evidence>
<evidence type="ECO:0000256" key="13">
    <source>
        <dbReference type="ARBA" id="ARBA00048811"/>
    </source>
</evidence>
<gene>
    <name evidence="17" type="primary">hpt</name>
    <name evidence="17" type="ORF">DCC88_09335</name>
</gene>
<keyword evidence="18" id="KW-1185">Reference proteome</keyword>
<evidence type="ECO:0000256" key="8">
    <source>
        <dbReference type="ARBA" id="ARBA00022679"/>
    </source>
</evidence>
<comment type="pathway">
    <text evidence="3 15">Purine metabolism; IMP biosynthesis via salvage pathway; IMP from hypoxanthine: step 1/1.</text>
</comment>
<dbReference type="SUPFAM" id="SSF53271">
    <property type="entry name" value="PRTase-like"/>
    <property type="match status" value="1"/>
</dbReference>
<comment type="similarity">
    <text evidence="4 15">Belongs to the purine/pyrimidine phosphoribosyltransferase family.</text>
</comment>
<evidence type="ECO:0000256" key="5">
    <source>
        <dbReference type="ARBA" id="ARBA00011895"/>
    </source>
</evidence>
<dbReference type="InterPro" id="IPR005904">
    <property type="entry name" value="Hxn_phspho_trans"/>
</dbReference>
<comment type="caution">
    <text evidence="17">The sequence shown here is derived from an EMBL/GenBank/DDBJ whole genome shotgun (WGS) entry which is preliminary data.</text>
</comment>
<keyword evidence="10 15" id="KW-0660">Purine salvage</keyword>
<evidence type="ECO:0000256" key="9">
    <source>
        <dbReference type="ARBA" id="ARBA00022723"/>
    </source>
</evidence>
<dbReference type="Proteomes" id="UP000253934">
    <property type="component" value="Unassembled WGS sequence"/>
</dbReference>
<keyword evidence="9 15" id="KW-0479">Metal-binding</keyword>
<dbReference type="GO" id="GO:0006166">
    <property type="term" value="P:purine ribonucleoside salvage"/>
    <property type="evidence" value="ECO:0007669"/>
    <property type="project" value="UniProtKB-KW"/>
</dbReference>
<proteinExistence type="inferred from homology"/>
<dbReference type="Gene3D" id="3.40.50.2020">
    <property type="match status" value="1"/>
</dbReference>
<dbReference type="GO" id="GO:0032264">
    <property type="term" value="P:IMP salvage"/>
    <property type="evidence" value="ECO:0007669"/>
    <property type="project" value="UniProtKB-UniPathway"/>
</dbReference>
<dbReference type="EMBL" id="QOVW01000080">
    <property type="protein sequence ID" value="RDB35606.1"/>
    <property type="molecule type" value="Genomic_DNA"/>
</dbReference>
<dbReference type="InterPro" id="IPR029057">
    <property type="entry name" value="PRTase-like"/>
</dbReference>
<comment type="subcellular location">
    <subcellularLocation>
        <location evidence="2 15">Cytoplasm</location>
    </subcellularLocation>
</comment>
<dbReference type="PANTHER" id="PTHR43340:SF1">
    <property type="entry name" value="HYPOXANTHINE PHOSPHORIBOSYLTRANSFERASE"/>
    <property type="match status" value="1"/>
</dbReference>
<dbReference type="GO" id="GO:0046100">
    <property type="term" value="P:hypoxanthine metabolic process"/>
    <property type="evidence" value="ECO:0007669"/>
    <property type="project" value="TreeGrafter"/>
</dbReference>
<comment type="catalytic activity">
    <reaction evidence="13">
        <text>GMP + diphosphate = guanine + 5-phospho-alpha-D-ribose 1-diphosphate</text>
        <dbReference type="Rhea" id="RHEA:25424"/>
        <dbReference type="ChEBI" id="CHEBI:16235"/>
        <dbReference type="ChEBI" id="CHEBI:33019"/>
        <dbReference type="ChEBI" id="CHEBI:58017"/>
        <dbReference type="ChEBI" id="CHEBI:58115"/>
        <dbReference type="EC" id="2.4.2.8"/>
    </reaction>
    <physiologicalReaction direction="right-to-left" evidence="13">
        <dbReference type="Rhea" id="RHEA:25426"/>
    </physiologicalReaction>
</comment>
<evidence type="ECO:0000256" key="6">
    <source>
        <dbReference type="ARBA" id="ARBA00022490"/>
    </source>
</evidence>
<dbReference type="UniPathway" id="UPA00591">
    <property type="reaction ID" value="UER00648"/>
</dbReference>
<comment type="catalytic activity">
    <reaction evidence="14">
        <text>IMP + diphosphate = hypoxanthine + 5-phospho-alpha-D-ribose 1-diphosphate</text>
        <dbReference type="Rhea" id="RHEA:17973"/>
        <dbReference type="ChEBI" id="CHEBI:17368"/>
        <dbReference type="ChEBI" id="CHEBI:33019"/>
        <dbReference type="ChEBI" id="CHEBI:58017"/>
        <dbReference type="ChEBI" id="CHEBI:58053"/>
        <dbReference type="EC" id="2.4.2.8"/>
    </reaction>
    <physiologicalReaction direction="right-to-left" evidence="14">
        <dbReference type="Rhea" id="RHEA:17975"/>
    </physiologicalReaction>
</comment>
<dbReference type="GO" id="GO:0052657">
    <property type="term" value="F:guanine phosphoribosyltransferase activity"/>
    <property type="evidence" value="ECO:0007669"/>
    <property type="project" value="RHEA"/>
</dbReference>
<accession>A0A369KWP6</accession>
<evidence type="ECO:0000256" key="4">
    <source>
        <dbReference type="ARBA" id="ARBA00008391"/>
    </source>
</evidence>
<evidence type="ECO:0000256" key="2">
    <source>
        <dbReference type="ARBA" id="ARBA00004496"/>
    </source>
</evidence>
<protein>
    <recommendedName>
        <fullName evidence="5 15">Hypoxanthine phosphoribosyltransferase</fullName>
        <ecNumber evidence="5 15">2.4.2.8</ecNumber>
    </recommendedName>
</protein>
<dbReference type="CDD" id="cd06223">
    <property type="entry name" value="PRTases_typeI"/>
    <property type="match status" value="1"/>
</dbReference>
<evidence type="ECO:0000256" key="1">
    <source>
        <dbReference type="ARBA" id="ARBA00001946"/>
    </source>
</evidence>
<dbReference type="GO" id="GO:0004422">
    <property type="term" value="F:hypoxanthine phosphoribosyltransferase activity"/>
    <property type="evidence" value="ECO:0007669"/>
    <property type="project" value="InterPro"/>
</dbReference>
<dbReference type="EC" id="2.4.2.8" evidence="5 15"/>
<reference evidence="17" key="1">
    <citation type="submission" date="2018-04" db="EMBL/GenBank/DDBJ databases">
        <title>Draft genome sequence of the Candidatus Spirobacillus cienkowskii, a pathogen of freshwater Daphnia species, reconstructed from hemolymph metagenomic reads.</title>
        <authorList>
            <person name="Bresciani L."/>
            <person name="Lemos L.N."/>
            <person name="Wale N."/>
            <person name="Lin J.Y."/>
            <person name="Fernandes G.R."/>
            <person name="Duffy M.A."/>
            <person name="Rodrigues J.M."/>
        </authorList>
    </citation>
    <scope>NUCLEOTIDE SEQUENCE [LARGE SCALE GENOMIC DNA]</scope>
    <source>
        <strain evidence="17">Binning01</strain>
    </source>
</reference>
<name>A0A369KWP6_9BACT</name>
<sequence length="182" mass="20495">MQIDINGQAMNVSVLFSETAIRDRIKELAQQINQDYGKEETLIILIVLHGALIFGADLVRNLEMPTEIETVRLKSYEGMQSSGKIQLVGQLPKSLENNHVLIIEDIIDTGRSIHFLLNELKNFNPKSVKVCSLLNKPEAQEFSIKADYSGFDIQKHFVIGYGLDLDGKYRNLPYIANLSKSS</sequence>
<keyword evidence="8 15" id="KW-0808">Transferase</keyword>
<evidence type="ECO:0000313" key="18">
    <source>
        <dbReference type="Proteomes" id="UP000253934"/>
    </source>
</evidence>
<dbReference type="Pfam" id="PF00156">
    <property type="entry name" value="Pribosyltran"/>
    <property type="match status" value="1"/>
</dbReference>
<evidence type="ECO:0000256" key="7">
    <source>
        <dbReference type="ARBA" id="ARBA00022676"/>
    </source>
</evidence>
<keyword evidence="12 15" id="KW-0460">Magnesium</keyword>
<dbReference type="RefSeq" id="WP_338635210.1">
    <property type="nucleotide sequence ID" value="NZ_CP146516.1"/>
</dbReference>
<dbReference type="InterPro" id="IPR000836">
    <property type="entry name" value="PRTase_dom"/>
</dbReference>
<evidence type="ECO:0000256" key="15">
    <source>
        <dbReference type="RuleBase" id="RU364099"/>
    </source>
</evidence>
<dbReference type="GO" id="GO:0000287">
    <property type="term" value="F:magnesium ion binding"/>
    <property type="evidence" value="ECO:0007669"/>
    <property type="project" value="TreeGrafter"/>
</dbReference>
<evidence type="ECO:0000259" key="16">
    <source>
        <dbReference type="Pfam" id="PF00156"/>
    </source>
</evidence>
<keyword evidence="6 15" id="KW-0963">Cytoplasm</keyword>
<dbReference type="NCBIfam" id="TIGR01203">
    <property type="entry name" value="HGPRTase"/>
    <property type="match status" value="1"/>
</dbReference>
<evidence type="ECO:0000313" key="17">
    <source>
        <dbReference type="EMBL" id="RDB35606.1"/>
    </source>
</evidence>
<dbReference type="GO" id="GO:0032263">
    <property type="term" value="P:GMP salvage"/>
    <property type="evidence" value="ECO:0007669"/>
    <property type="project" value="TreeGrafter"/>
</dbReference>
<comment type="cofactor">
    <cofactor evidence="1 15">
        <name>Mg(2+)</name>
        <dbReference type="ChEBI" id="CHEBI:18420"/>
    </cofactor>
</comment>
<dbReference type="GO" id="GO:0005829">
    <property type="term" value="C:cytosol"/>
    <property type="evidence" value="ECO:0007669"/>
    <property type="project" value="TreeGrafter"/>
</dbReference>
<dbReference type="GO" id="GO:0006178">
    <property type="term" value="P:guanine salvage"/>
    <property type="evidence" value="ECO:0007669"/>
    <property type="project" value="TreeGrafter"/>
</dbReference>
<evidence type="ECO:0000256" key="10">
    <source>
        <dbReference type="ARBA" id="ARBA00022726"/>
    </source>
</evidence>
<evidence type="ECO:0000256" key="3">
    <source>
        <dbReference type="ARBA" id="ARBA00004669"/>
    </source>
</evidence>
<dbReference type="PANTHER" id="PTHR43340">
    <property type="entry name" value="HYPOXANTHINE-GUANINE PHOSPHORIBOSYLTRANSFERASE"/>
    <property type="match status" value="1"/>
</dbReference>
<dbReference type="GO" id="GO:0000166">
    <property type="term" value="F:nucleotide binding"/>
    <property type="evidence" value="ECO:0007669"/>
    <property type="project" value="UniProtKB-KW"/>
</dbReference>
<feature type="domain" description="Phosphoribosyltransferase" evidence="16">
    <location>
        <begin position="19"/>
        <end position="164"/>
    </location>
</feature>
<keyword evidence="11 15" id="KW-0547">Nucleotide-binding</keyword>
<organism evidence="17 18">
    <name type="scientific">Spirobacillus cienkowskii</name>
    <dbReference type="NCBI Taxonomy" id="495820"/>
    <lineage>
        <taxon>Bacteria</taxon>
        <taxon>Pseudomonadati</taxon>
        <taxon>Bdellovibrionota</taxon>
        <taxon>Oligoflexia</taxon>
        <taxon>Silvanigrellales</taxon>
        <taxon>Spirobacillus</taxon>
    </lineage>
</organism>
<keyword evidence="7 15" id="KW-0328">Glycosyltransferase</keyword>